<organism evidence="3 4">
    <name type="scientific">Populus deltoides</name>
    <name type="common">Eastern poplar</name>
    <name type="synonym">Eastern cottonwood</name>
    <dbReference type="NCBI Taxonomy" id="3696"/>
    <lineage>
        <taxon>Eukaryota</taxon>
        <taxon>Viridiplantae</taxon>
        <taxon>Streptophyta</taxon>
        <taxon>Embryophyta</taxon>
        <taxon>Tracheophyta</taxon>
        <taxon>Spermatophyta</taxon>
        <taxon>Magnoliopsida</taxon>
        <taxon>eudicotyledons</taxon>
        <taxon>Gunneridae</taxon>
        <taxon>Pentapetalae</taxon>
        <taxon>rosids</taxon>
        <taxon>fabids</taxon>
        <taxon>Malpighiales</taxon>
        <taxon>Salicaceae</taxon>
        <taxon>Saliceae</taxon>
        <taxon>Populus</taxon>
    </lineage>
</organism>
<comment type="caution">
    <text evidence="3">The sequence shown here is derived from an EMBL/GenBank/DDBJ whole genome shotgun (WGS) entry which is preliminary data.</text>
</comment>
<evidence type="ECO:0000259" key="2">
    <source>
        <dbReference type="Pfam" id="PF17855"/>
    </source>
</evidence>
<dbReference type="EC" id="3.6.4.12" evidence="1"/>
<evidence type="ECO:0000313" key="4">
    <source>
        <dbReference type="Proteomes" id="UP000807159"/>
    </source>
</evidence>
<evidence type="ECO:0000313" key="3">
    <source>
        <dbReference type="EMBL" id="KAH8513063.1"/>
    </source>
</evidence>
<proteinExistence type="predicted"/>
<keyword evidence="4" id="KW-1185">Reference proteome</keyword>
<dbReference type="AlphaFoldDB" id="A0A8T2Z6J6"/>
<evidence type="ECO:0000256" key="1">
    <source>
        <dbReference type="ARBA" id="ARBA00012551"/>
    </source>
</evidence>
<feature type="domain" description="MCM AAA-lid" evidence="2">
    <location>
        <begin position="3"/>
        <end position="48"/>
    </location>
</feature>
<dbReference type="InterPro" id="IPR041562">
    <property type="entry name" value="MCM_lid"/>
</dbReference>
<dbReference type="Proteomes" id="UP000807159">
    <property type="component" value="Chromosome 3"/>
</dbReference>
<dbReference type="Gene3D" id="3.40.50.300">
    <property type="entry name" value="P-loop containing nucleotide triphosphate hydrolases"/>
    <property type="match status" value="1"/>
</dbReference>
<reference evidence="3" key="1">
    <citation type="journal article" date="2021" name="J. Hered.">
        <title>Genome Assembly of Salicaceae Populus deltoides (Eastern Cottonwood) I-69 Based on Nanopore Sequencing and Hi-C Technologies.</title>
        <authorList>
            <person name="Bai S."/>
            <person name="Wu H."/>
            <person name="Zhang J."/>
            <person name="Pan Z."/>
            <person name="Zhao W."/>
            <person name="Li Z."/>
            <person name="Tong C."/>
        </authorList>
    </citation>
    <scope>NUCLEOTIDE SEQUENCE</scope>
    <source>
        <tissue evidence="3">Leaf</tissue>
    </source>
</reference>
<protein>
    <recommendedName>
        <fullName evidence="1">DNA helicase</fullName>
        <ecNumber evidence="1">3.6.4.12</ecNumber>
    </recommendedName>
</protein>
<name>A0A8T2Z6J6_POPDE</name>
<dbReference type="EMBL" id="JACEGQ020000003">
    <property type="protein sequence ID" value="KAH8513063.1"/>
    <property type="molecule type" value="Genomic_DNA"/>
</dbReference>
<accession>A0A8T2Z6J6</accession>
<dbReference type="Pfam" id="PF17855">
    <property type="entry name" value="MCM_lid"/>
    <property type="match status" value="1"/>
</dbReference>
<dbReference type="GO" id="GO:0003678">
    <property type="term" value="F:DNA helicase activity"/>
    <property type="evidence" value="ECO:0007669"/>
    <property type="project" value="UniProtKB-EC"/>
</dbReference>
<dbReference type="InterPro" id="IPR027417">
    <property type="entry name" value="P-loop_NTPase"/>
</dbReference>
<sequence>MHLNFEARKLLVDSYVALRRGDTTLGSRVAYRMTVRQLEALIRLVESSEIDLSEIQEANHDDGDGGNDALVMRLRQHEEAVMRDGTGRVDKMSLIRKEGYLIVVDYGSRPEAEGDGARQSSSKDDRILAVAPNYVVE</sequence>
<gene>
    <name evidence="3" type="ORF">H0E87_006386</name>
</gene>